<evidence type="ECO:0000259" key="1">
    <source>
        <dbReference type="PROSITE" id="PS51352"/>
    </source>
</evidence>
<dbReference type="InterPro" id="IPR013766">
    <property type="entry name" value="Thioredoxin_domain"/>
</dbReference>
<accession>A0ABW5TC17</accession>
<proteinExistence type="predicted"/>
<dbReference type="PROSITE" id="PS51257">
    <property type="entry name" value="PROKAR_LIPOPROTEIN"/>
    <property type="match status" value="1"/>
</dbReference>
<evidence type="ECO:0000313" key="2">
    <source>
        <dbReference type="EMBL" id="MFD2726389.1"/>
    </source>
</evidence>
<dbReference type="Gene3D" id="3.40.30.10">
    <property type="entry name" value="Glutaredoxin"/>
    <property type="match status" value="1"/>
</dbReference>
<evidence type="ECO:0000313" key="3">
    <source>
        <dbReference type="Proteomes" id="UP001597476"/>
    </source>
</evidence>
<feature type="domain" description="Thioredoxin" evidence="1">
    <location>
        <begin position="331"/>
        <end position="471"/>
    </location>
</feature>
<comment type="caution">
    <text evidence="2">The sequence shown here is derived from an EMBL/GenBank/DDBJ whole genome shotgun (WGS) entry which is preliminary data.</text>
</comment>
<dbReference type="SUPFAM" id="SSF52833">
    <property type="entry name" value="Thioredoxin-like"/>
    <property type="match status" value="1"/>
</dbReference>
<dbReference type="EMBL" id="JBHULY010000016">
    <property type="protein sequence ID" value="MFD2726389.1"/>
    <property type="molecule type" value="Genomic_DNA"/>
</dbReference>
<dbReference type="Proteomes" id="UP001597476">
    <property type="component" value="Unassembled WGS sequence"/>
</dbReference>
<gene>
    <name evidence="2" type="ORF">ACFSR8_09200</name>
</gene>
<reference evidence="3" key="1">
    <citation type="journal article" date="2019" name="Int. J. Syst. Evol. Microbiol.">
        <title>The Global Catalogue of Microorganisms (GCM) 10K type strain sequencing project: providing services to taxonomists for standard genome sequencing and annotation.</title>
        <authorList>
            <consortium name="The Broad Institute Genomics Platform"/>
            <consortium name="The Broad Institute Genome Sequencing Center for Infectious Disease"/>
            <person name="Wu L."/>
            <person name="Ma J."/>
        </authorList>
    </citation>
    <scope>NUCLEOTIDE SEQUENCE [LARGE SCALE GENOMIC DNA]</scope>
    <source>
        <strain evidence="3">KCTC 42398</strain>
    </source>
</reference>
<name>A0ABW5TC17_9FLAO</name>
<dbReference type="PROSITE" id="PS51352">
    <property type="entry name" value="THIOREDOXIN_2"/>
    <property type="match status" value="1"/>
</dbReference>
<keyword evidence="3" id="KW-1185">Reference proteome</keyword>
<dbReference type="RefSeq" id="WP_380291280.1">
    <property type="nucleotide sequence ID" value="NZ_JBHULY010000016.1"/>
</dbReference>
<protein>
    <submittedName>
        <fullName evidence="2">TlpA family protein disulfide reductase</fullName>
    </submittedName>
</protein>
<sequence length="471" mass="55573">MRLYIYIVCVVFTFISCGKETSEKHVFLGGEIINKNTDYVILYDAKEVIDTIRLDGRNRFSYKFEKDFKPGFYTFRHGAEVQMVLLEPGDSIMFRLNTYDFDESLVYTGKGAKKNNYLINDFLEREIEEKEVFKYCQLDAKVFERLLDSIKAEKNIKLIAFEDKYTPSEMFSKIAQANIDYAYYSSKEIYPFVHYGYDKKSIMESLPEDFYAYRKVINYNDEFFKHNFNYITFLRSSFNNIGLGLHLEHSKKDKFKWMDLCYNLCRLEAIDSLVINPDIKNELLYHYGISFLAKNKNLEHNDIVLKSLLAKGTDKKKNDKILSYNASVNRLKTGEKFPEVKVLNLDNNSVSINNVFNKPSVVYFWSHMYKDFFDNSHKRAKELRKKYPEVDFISVNIDCYSTDRWHSTLKKKNCSPQNEYMFENSEQSIEQLAIYPLTKVILVDKESTIVNGHSNMFESSFEEELLAMLNR</sequence>
<organism evidence="2 3">
    <name type="scientific">Hyunsoonleella rubra</name>
    <dbReference type="NCBI Taxonomy" id="1737062"/>
    <lineage>
        <taxon>Bacteria</taxon>
        <taxon>Pseudomonadati</taxon>
        <taxon>Bacteroidota</taxon>
        <taxon>Flavobacteriia</taxon>
        <taxon>Flavobacteriales</taxon>
        <taxon>Flavobacteriaceae</taxon>
    </lineage>
</organism>
<dbReference type="InterPro" id="IPR036249">
    <property type="entry name" value="Thioredoxin-like_sf"/>
</dbReference>